<organism evidence="2 3">
    <name type="scientific">Anaerococcus vaginalis ATCC 51170</name>
    <dbReference type="NCBI Taxonomy" id="655811"/>
    <lineage>
        <taxon>Bacteria</taxon>
        <taxon>Bacillati</taxon>
        <taxon>Bacillota</taxon>
        <taxon>Tissierellia</taxon>
        <taxon>Tissierellales</taxon>
        <taxon>Peptoniphilaceae</taxon>
        <taxon>Anaerococcus</taxon>
    </lineage>
</organism>
<dbReference type="EMBL" id="ACXU01000020">
    <property type="protein sequence ID" value="EEU12271.1"/>
    <property type="molecule type" value="Genomic_DNA"/>
</dbReference>
<keyword evidence="1" id="KW-1133">Transmembrane helix</keyword>
<feature type="transmembrane region" description="Helical" evidence="1">
    <location>
        <begin position="15"/>
        <end position="32"/>
    </location>
</feature>
<keyword evidence="1" id="KW-0472">Membrane</keyword>
<dbReference type="AlphaFoldDB" id="C7HVI8"/>
<name>C7HVI8_9FIRM</name>
<gene>
    <name evidence="2" type="ORF">HMPREF0078_1289</name>
</gene>
<evidence type="ECO:0000313" key="2">
    <source>
        <dbReference type="EMBL" id="EEU12271.1"/>
    </source>
</evidence>
<protein>
    <submittedName>
        <fullName evidence="2">Uncharacterized protein</fullName>
    </submittedName>
</protein>
<reference evidence="2 3" key="1">
    <citation type="submission" date="2009-08" db="EMBL/GenBank/DDBJ databases">
        <authorList>
            <person name="Muzny D."/>
            <person name="Qin X."/>
            <person name="Deng J."/>
            <person name="Jiang H."/>
            <person name="Liu Y."/>
            <person name="Qu J."/>
            <person name="Song X.-Z."/>
            <person name="Zhang L."/>
            <person name="Thornton R."/>
            <person name="Coyle M."/>
            <person name="Francisco L."/>
            <person name="Jackson L."/>
            <person name="Javaid M."/>
            <person name="Korchina V."/>
            <person name="Kovar C."/>
            <person name="Mata R."/>
            <person name="Mathew T."/>
            <person name="Ngo R."/>
            <person name="Nguyen L."/>
            <person name="Nguyen N."/>
            <person name="Okwuonu G."/>
            <person name="Ongeri F."/>
            <person name="Pham C."/>
            <person name="Simmons D."/>
            <person name="Wilczek-Boney K."/>
            <person name="Hale W."/>
            <person name="Jakkamsetti A."/>
            <person name="Pham P."/>
            <person name="Ruth R."/>
            <person name="San Lucas F."/>
            <person name="Warren J."/>
            <person name="Zhang J."/>
            <person name="Zhao Z."/>
            <person name="Zhou C."/>
            <person name="Zhu D."/>
            <person name="Lee S."/>
            <person name="Bess C."/>
            <person name="Blankenburg K."/>
            <person name="Forbes L."/>
            <person name="Fu Q."/>
            <person name="Gubbala S."/>
            <person name="Hirani K."/>
            <person name="Jayaseelan J.C."/>
            <person name="Lara F."/>
            <person name="Munidasa M."/>
            <person name="Palculict T."/>
            <person name="Patil S."/>
            <person name="Pu L.-L."/>
            <person name="Saada N."/>
            <person name="Tang L."/>
            <person name="Weissenberger G."/>
            <person name="Zhu Y."/>
            <person name="Hemphill L."/>
            <person name="Shang Y."/>
            <person name="Youmans B."/>
            <person name="Ayvaz T."/>
            <person name="Ross M."/>
            <person name="Santibanez J."/>
            <person name="Aqrawi P."/>
            <person name="Gross S."/>
            <person name="Joshi V."/>
            <person name="Fowler G."/>
            <person name="Nazareth L."/>
            <person name="Reid J."/>
            <person name="Worley K."/>
            <person name="Petrosino J."/>
            <person name="Highlander S."/>
            <person name="Gibbs R."/>
            <person name="Gibbs R."/>
        </authorList>
    </citation>
    <scope>NUCLEOTIDE SEQUENCE [LARGE SCALE GENOMIC DNA]</scope>
    <source>
        <strain evidence="2 3">ATCC 51170</strain>
    </source>
</reference>
<evidence type="ECO:0000256" key="1">
    <source>
        <dbReference type="SAM" id="Phobius"/>
    </source>
</evidence>
<accession>C7HVI8</accession>
<dbReference type="HOGENOM" id="CLU_3094965_0_0_9"/>
<sequence>MKGGDWIDHVPNGKFYFSLVGWFDFIFCKKILFQKQVNKKTVVPTYCLFLW</sequence>
<comment type="caution">
    <text evidence="2">The sequence shown here is derived from an EMBL/GenBank/DDBJ whole genome shotgun (WGS) entry which is preliminary data.</text>
</comment>
<evidence type="ECO:0000313" key="3">
    <source>
        <dbReference type="Proteomes" id="UP000003821"/>
    </source>
</evidence>
<keyword evidence="1" id="KW-0812">Transmembrane</keyword>
<proteinExistence type="predicted"/>
<dbReference type="Proteomes" id="UP000003821">
    <property type="component" value="Unassembled WGS sequence"/>
</dbReference>
<keyword evidence="3" id="KW-1185">Reference proteome</keyword>